<dbReference type="GO" id="GO:0006259">
    <property type="term" value="P:DNA metabolic process"/>
    <property type="evidence" value="ECO:0007669"/>
    <property type="project" value="UniProtKB-ARBA"/>
</dbReference>
<protein>
    <submittedName>
        <fullName evidence="4">3'-5' exonuclease</fullName>
    </submittedName>
</protein>
<keyword evidence="5" id="KW-1185">Reference proteome</keyword>
<dbReference type="AlphaFoldDB" id="A0AAP8SP76"/>
<dbReference type="Proteomes" id="UP000235162">
    <property type="component" value="Unassembled WGS sequence"/>
</dbReference>
<evidence type="ECO:0000256" key="2">
    <source>
        <dbReference type="ARBA" id="ARBA00022839"/>
    </source>
</evidence>
<sequence>MSSLDAATGELLSVGWVMVESGSIVLGTAEHHLIRAERSVGQSATIQHLRDFDLIDAASVDRILTHFLEVAAGKVLVFHNAALDLAFLNKISRRYFNAPLLMPAVDTLAQEELLLRRRDAPLLPGALRLQACRERYQLPHFHGAQCAVGCPGYR</sequence>
<keyword evidence="2 4" id="KW-0378">Hydrolase</keyword>
<reference evidence="4 5" key="1">
    <citation type="submission" date="2018-01" db="EMBL/GenBank/DDBJ databases">
        <title>The draft genome sequence of Halioglobus japonicus S1-36.</title>
        <authorList>
            <person name="Du Z.-J."/>
            <person name="Shi M.-J."/>
        </authorList>
    </citation>
    <scope>NUCLEOTIDE SEQUENCE [LARGE SCALE GENOMIC DNA]</scope>
    <source>
        <strain evidence="4 5">S1-36</strain>
    </source>
</reference>
<dbReference type="EMBL" id="PKUR01000001">
    <property type="protein sequence ID" value="PLW87407.1"/>
    <property type="molecule type" value="Genomic_DNA"/>
</dbReference>
<dbReference type="CDD" id="cd06127">
    <property type="entry name" value="DEDDh"/>
    <property type="match status" value="1"/>
</dbReference>
<dbReference type="InterPro" id="IPR036397">
    <property type="entry name" value="RNaseH_sf"/>
</dbReference>
<dbReference type="Gene3D" id="3.30.420.10">
    <property type="entry name" value="Ribonuclease H-like superfamily/Ribonuclease H"/>
    <property type="match status" value="1"/>
</dbReference>
<dbReference type="SUPFAM" id="SSF53098">
    <property type="entry name" value="Ribonuclease H-like"/>
    <property type="match status" value="1"/>
</dbReference>
<keyword evidence="2 4" id="KW-0269">Exonuclease</keyword>
<proteinExistence type="predicted"/>
<evidence type="ECO:0000259" key="3">
    <source>
        <dbReference type="Pfam" id="PF00929"/>
    </source>
</evidence>
<gene>
    <name evidence="4" type="ORF">C0029_02105</name>
</gene>
<dbReference type="Pfam" id="PF00929">
    <property type="entry name" value="RNase_T"/>
    <property type="match status" value="1"/>
</dbReference>
<dbReference type="InterPro" id="IPR013520">
    <property type="entry name" value="Ribonucl_H"/>
</dbReference>
<organism evidence="4 5">
    <name type="scientific">Halioglobus japonicus</name>
    <dbReference type="NCBI Taxonomy" id="930805"/>
    <lineage>
        <taxon>Bacteria</taxon>
        <taxon>Pseudomonadati</taxon>
        <taxon>Pseudomonadota</taxon>
        <taxon>Gammaproteobacteria</taxon>
        <taxon>Cellvibrionales</taxon>
        <taxon>Halieaceae</taxon>
        <taxon>Halioglobus</taxon>
    </lineage>
</organism>
<dbReference type="InterPro" id="IPR012337">
    <property type="entry name" value="RNaseH-like_sf"/>
</dbReference>
<comment type="caution">
    <text evidence="4">The sequence shown here is derived from an EMBL/GenBank/DDBJ whole genome shotgun (WGS) entry which is preliminary data.</text>
</comment>
<feature type="domain" description="Exonuclease" evidence="3">
    <location>
        <begin position="3"/>
        <end position="140"/>
    </location>
</feature>
<evidence type="ECO:0000313" key="4">
    <source>
        <dbReference type="EMBL" id="PLW87407.1"/>
    </source>
</evidence>
<keyword evidence="1" id="KW-0540">Nuclease</keyword>
<dbReference type="KEGG" id="hja:BST95_16095"/>
<accession>A0AAP8SP76</accession>
<dbReference type="GO" id="GO:0003676">
    <property type="term" value="F:nucleic acid binding"/>
    <property type="evidence" value="ECO:0007669"/>
    <property type="project" value="InterPro"/>
</dbReference>
<name>A0AAP8SP76_9GAMM</name>
<evidence type="ECO:0000256" key="1">
    <source>
        <dbReference type="ARBA" id="ARBA00022722"/>
    </source>
</evidence>
<evidence type="ECO:0000313" key="5">
    <source>
        <dbReference type="Proteomes" id="UP000235162"/>
    </source>
</evidence>
<dbReference type="GO" id="GO:0004527">
    <property type="term" value="F:exonuclease activity"/>
    <property type="evidence" value="ECO:0007669"/>
    <property type="project" value="UniProtKB-KW"/>
</dbReference>